<dbReference type="EMBL" id="BGZK01000894">
    <property type="protein sequence ID" value="GBP64318.1"/>
    <property type="molecule type" value="Genomic_DNA"/>
</dbReference>
<protein>
    <submittedName>
        <fullName evidence="1">Uncharacterized protein</fullName>
    </submittedName>
</protein>
<evidence type="ECO:0000313" key="1">
    <source>
        <dbReference type="EMBL" id="GBP64318.1"/>
    </source>
</evidence>
<name>A0A4C1XLI7_EUMVA</name>
<dbReference type="AlphaFoldDB" id="A0A4C1XLI7"/>
<keyword evidence="2" id="KW-1185">Reference proteome</keyword>
<gene>
    <name evidence="1" type="ORF">EVAR_88271_1</name>
</gene>
<dbReference type="Proteomes" id="UP000299102">
    <property type="component" value="Unassembled WGS sequence"/>
</dbReference>
<organism evidence="1 2">
    <name type="scientific">Eumeta variegata</name>
    <name type="common">Bagworm moth</name>
    <name type="synonym">Eumeta japonica</name>
    <dbReference type="NCBI Taxonomy" id="151549"/>
    <lineage>
        <taxon>Eukaryota</taxon>
        <taxon>Metazoa</taxon>
        <taxon>Ecdysozoa</taxon>
        <taxon>Arthropoda</taxon>
        <taxon>Hexapoda</taxon>
        <taxon>Insecta</taxon>
        <taxon>Pterygota</taxon>
        <taxon>Neoptera</taxon>
        <taxon>Endopterygota</taxon>
        <taxon>Lepidoptera</taxon>
        <taxon>Glossata</taxon>
        <taxon>Ditrysia</taxon>
        <taxon>Tineoidea</taxon>
        <taxon>Psychidae</taxon>
        <taxon>Oiketicinae</taxon>
        <taxon>Eumeta</taxon>
    </lineage>
</organism>
<accession>A0A4C1XLI7</accession>
<proteinExistence type="predicted"/>
<evidence type="ECO:0000313" key="2">
    <source>
        <dbReference type="Proteomes" id="UP000299102"/>
    </source>
</evidence>
<sequence>MGNNRRVLGHKRTTFEDATNEREHFRISPAHNYYYSLNHGLIYAQSIRVYTETAFRMRRLRDGICANKLHACATPPPNSPGAILRSSRAPAITRLRRRRVWPPAT</sequence>
<reference evidence="1 2" key="1">
    <citation type="journal article" date="2019" name="Commun. Biol.">
        <title>The bagworm genome reveals a unique fibroin gene that provides high tensile strength.</title>
        <authorList>
            <person name="Kono N."/>
            <person name="Nakamura H."/>
            <person name="Ohtoshi R."/>
            <person name="Tomita M."/>
            <person name="Numata K."/>
            <person name="Arakawa K."/>
        </authorList>
    </citation>
    <scope>NUCLEOTIDE SEQUENCE [LARGE SCALE GENOMIC DNA]</scope>
</reference>
<comment type="caution">
    <text evidence="1">The sequence shown here is derived from an EMBL/GenBank/DDBJ whole genome shotgun (WGS) entry which is preliminary data.</text>
</comment>